<proteinExistence type="predicted"/>
<evidence type="ECO:0000313" key="1">
    <source>
        <dbReference type="EMBL" id="EDP18643.1"/>
    </source>
</evidence>
<accession>A8RJS0</accession>
<dbReference type="HOGENOM" id="CLU_2952115_0_0_9"/>
<dbReference type="PaxDb" id="411902-CLOBOL_01005"/>
<name>A8RJS0_ENTBW</name>
<organism evidence="1 2">
    <name type="scientific">Enterocloster bolteae (strain ATCC BAA-613 / DSM 15670 / CCUG 46953 / JCM 12243 / WAL 16351)</name>
    <name type="common">Clostridium bolteae</name>
    <dbReference type="NCBI Taxonomy" id="411902"/>
    <lineage>
        <taxon>Bacteria</taxon>
        <taxon>Bacillati</taxon>
        <taxon>Bacillota</taxon>
        <taxon>Clostridia</taxon>
        <taxon>Lachnospirales</taxon>
        <taxon>Lachnospiraceae</taxon>
        <taxon>Enterocloster</taxon>
    </lineage>
</organism>
<reference evidence="1 2" key="1">
    <citation type="submission" date="2007-08" db="EMBL/GenBank/DDBJ databases">
        <authorList>
            <person name="Fulton L."/>
            <person name="Clifton S."/>
            <person name="Fulton B."/>
            <person name="Xu J."/>
            <person name="Minx P."/>
            <person name="Pepin K.H."/>
            <person name="Johnson M."/>
            <person name="Thiruvilangam P."/>
            <person name="Bhonagiri V."/>
            <person name="Nash W.E."/>
            <person name="Mardis E.R."/>
            <person name="Wilson R.K."/>
        </authorList>
    </citation>
    <scope>NUCLEOTIDE SEQUENCE [LARGE SCALE GENOMIC DNA]</scope>
    <source>
        <strain evidence="2">ATCC BAA-613 / DSM 15670 / CCUG 46953 / JCM 12243 / WAL 16351</strain>
    </source>
</reference>
<evidence type="ECO:0000313" key="2">
    <source>
        <dbReference type="Proteomes" id="UP000005396"/>
    </source>
</evidence>
<dbReference type="EMBL" id="ABCC02000011">
    <property type="protein sequence ID" value="EDP18643.1"/>
    <property type="molecule type" value="Genomic_DNA"/>
</dbReference>
<sequence length="59" mass="7024">MKSNESSKISNYKLYDIRQGVLVWQGDIKYNGGRFLYGLPEQEDVWVDHEYIWNLRVTA</sequence>
<gene>
    <name evidence="1" type="ORF">CLOBOL_01005</name>
</gene>
<protein>
    <submittedName>
        <fullName evidence="1">Uncharacterized protein</fullName>
    </submittedName>
</protein>
<reference evidence="1 2" key="2">
    <citation type="submission" date="2007-09" db="EMBL/GenBank/DDBJ databases">
        <title>Draft genome sequence of Clostridium bolteae (ATCC BAA-613).</title>
        <authorList>
            <person name="Sudarsanam P."/>
            <person name="Ley R."/>
            <person name="Guruge J."/>
            <person name="Turnbaugh P.J."/>
            <person name="Mahowald M."/>
            <person name="Liep D."/>
            <person name="Gordon J."/>
        </authorList>
    </citation>
    <scope>NUCLEOTIDE SEQUENCE [LARGE SCALE GENOMIC DNA]</scope>
    <source>
        <strain evidence="2">ATCC BAA-613 / DSM 15670 / CCUG 46953 / JCM 12243 / WAL 16351</strain>
    </source>
</reference>
<dbReference type="Proteomes" id="UP000005396">
    <property type="component" value="Unassembled WGS sequence"/>
</dbReference>
<comment type="caution">
    <text evidence="1">The sequence shown here is derived from an EMBL/GenBank/DDBJ whole genome shotgun (WGS) entry which is preliminary data.</text>
</comment>
<dbReference type="AlphaFoldDB" id="A8RJS0"/>